<gene>
    <name evidence="2" type="ORF">AUC68_12830</name>
</gene>
<sequence length="338" mass="39195">MPAFNLENYLQETLASLSAQSEKRFEVLVVDDASSDATPDLVEHWAATDPRIRLIRHGERKGVSAARNRALSEAVGDYVLFVDGDDVVRADALETLTQSALADDADITRAIHWLWYPGDPVSLRPNMLEELNHPDIRTSCYRSCPSMVFAFSTWNTLFRRAFLQDLGARFNNDLEIGEDRLFNLQVYPHASSITYLKDYTYYWRMNRAESQTSKIRSSLRQNCGQMTAKLIKTALTTLEYIDASMRDLPTHSNWLKASIFCDVMNRMPTSRDEWYEIDEELRRDVLRIFDSAKFPIELIDSPFIKARHLDMKDAYKEFYYRYNTLNDIIGGMAEIHRR</sequence>
<dbReference type="InterPro" id="IPR029044">
    <property type="entry name" value="Nucleotide-diphossugar_trans"/>
</dbReference>
<dbReference type="InterPro" id="IPR001173">
    <property type="entry name" value="Glyco_trans_2-like"/>
</dbReference>
<comment type="caution">
    <text evidence="2">The sequence shown here is derived from an EMBL/GenBank/DDBJ whole genome shotgun (WGS) entry which is preliminary data.</text>
</comment>
<dbReference type="GO" id="GO:0016758">
    <property type="term" value="F:hexosyltransferase activity"/>
    <property type="evidence" value="ECO:0007669"/>
    <property type="project" value="UniProtKB-ARBA"/>
</dbReference>
<dbReference type="PANTHER" id="PTHR22916">
    <property type="entry name" value="GLYCOSYLTRANSFERASE"/>
    <property type="match status" value="1"/>
</dbReference>
<organism evidence="2 3">
    <name type="scientific">Methyloceanibacter methanicus</name>
    <dbReference type="NCBI Taxonomy" id="1774968"/>
    <lineage>
        <taxon>Bacteria</taxon>
        <taxon>Pseudomonadati</taxon>
        <taxon>Pseudomonadota</taxon>
        <taxon>Alphaproteobacteria</taxon>
        <taxon>Hyphomicrobiales</taxon>
        <taxon>Hyphomicrobiaceae</taxon>
        <taxon>Methyloceanibacter</taxon>
    </lineage>
</organism>
<dbReference type="Pfam" id="PF00535">
    <property type="entry name" value="Glycos_transf_2"/>
    <property type="match status" value="1"/>
</dbReference>
<dbReference type="OrthoDB" id="9794124at2"/>
<feature type="domain" description="Glycosyltransferase 2-like" evidence="1">
    <location>
        <begin position="1"/>
        <end position="166"/>
    </location>
</feature>
<name>A0A1E3W604_9HYPH</name>
<reference evidence="2 3" key="1">
    <citation type="journal article" date="2016" name="Environ. Microbiol.">
        <title>New Methyloceanibacter diversity from North Sea sediments includes methanotroph containing solely the soluble methane monooxygenase.</title>
        <authorList>
            <person name="Vekeman B."/>
            <person name="Kerckhof F.M."/>
            <person name="Cremers G."/>
            <person name="de Vos P."/>
            <person name="Vandamme P."/>
            <person name="Boon N."/>
            <person name="Op den Camp H.J."/>
            <person name="Heylen K."/>
        </authorList>
    </citation>
    <scope>NUCLEOTIDE SEQUENCE [LARGE SCALE GENOMIC DNA]</scope>
    <source>
        <strain evidence="2 3">R-67174</strain>
    </source>
</reference>
<dbReference type="PANTHER" id="PTHR22916:SF3">
    <property type="entry name" value="UDP-GLCNAC:BETAGAL BETA-1,3-N-ACETYLGLUCOSAMINYLTRANSFERASE-LIKE PROTEIN 1"/>
    <property type="match status" value="1"/>
</dbReference>
<dbReference type="Proteomes" id="UP000094501">
    <property type="component" value="Unassembled WGS sequence"/>
</dbReference>
<dbReference type="Gene3D" id="3.90.550.10">
    <property type="entry name" value="Spore Coat Polysaccharide Biosynthesis Protein SpsA, Chain A"/>
    <property type="match status" value="1"/>
</dbReference>
<evidence type="ECO:0000313" key="2">
    <source>
        <dbReference type="EMBL" id="ODS01239.1"/>
    </source>
</evidence>
<evidence type="ECO:0000313" key="3">
    <source>
        <dbReference type="Proteomes" id="UP000094501"/>
    </source>
</evidence>
<dbReference type="SUPFAM" id="SSF53448">
    <property type="entry name" value="Nucleotide-diphospho-sugar transferases"/>
    <property type="match status" value="1"/>
</dbReference>
<keyword evidence="3" id="KW-1185">Reference proteome</keyword>
<protein>
    <recommendedName>
        <fullName evidence="1">Glycosyltransferase 2-like domain-containing protein</fullName>
    </recommendedName>
</protein>
<proteinExistence type="predicted"/>
<dbReference type="STRING" id="1774968.AUC68_12830"/>
<accession>A0A1E3W604</accession>
<dbReference type="EMBL" id="LPWG01000002">
    <property type="protein sequence ID" value="ODS01239.1"/>
    <property type="molecule type" value="Genomic_DNA"/>
</dbReference>
<evidence type="ECO:0000259" key="1">
    <source>
        <dbReference type="Pfam" id="PF00535"/>
    </source>
</evidence>
<dbReference type="CDD" id="cd00761">
    <property type="entry name" value="Glyco_tranf_GTA_type"/>
    <property type="match status" value="1"/>
</dbReference>
<dbReference type="AlphaFoldDB" id="A0A1E3W604"/>